<evidence type="ECO:0000313" key="2">
    <source>
        <dbReference type="EMBL" id="MBI2678177.1"/>
    </source>
</evidence>
<reference evidence="2" key="1">
    <citation type="submission" date="2020-07" db="EMBL/GenBank/DDBJ databases">
        <title>Huge and variable diversity of episymbiotic CPR bacteria and DPANN archaea in groundwater ecosystems.</title>
        <authorList>
            <person name="He C.Y."/>
            <person name="Keren R."/>
            <person name="Whittaker M."/>
            <person name="Farag I.F."/>
            <person name="Doudna J."/>
            <person name="Cate J.H.D."/>
            <person name="Banfield J.F."/>
        </authorList>
    </citation>
    <scope>NUCLEOTIDE SEQUENCE</scope>
    <source>
        <strain evidence="2">NC_groundwater_580_Pr5_B-0.1um_64_19</strain>
    </source>
</reference>
<dbReference type="InterPro" id="IPR021671">
    <property type="entry name" value="PD(D/E)XK_Endonuc"/>
</dbReference>
<name>A0A932EP99_9BACT</name>
<dbReference type="EMBL" id="JACPNR010000006">
    <property type="protein sequence ID" value="MBI2678177.1"/>
    <property type="molecule type" value="Genomic_DNA"/>
</dbReference>
<dbReference type="InterPro" id="IPR011856">
    <property type="entry name" value="tRNA_endonuc-like_dom_sf"/>
</dbReference>
<dbReference type="Proteomes" id="UP000779809">
    <property type="component" value="Unassembled WGS sequence"/>
</dbReference>
<comment type="caution">
    <text evidence="2">The sequence shown here is derived from an EMBL/GenBank/DDBJ whole genome shotgun (WGS) entry which is preliminary data.</text>
</comment>
<accession>A0A932EP99</accession>
<dbReference type="Pfam" id="PF11645">
    <property type="entry name" value="PDDEXK_5"/>
    <property type="match status" value="1"/>
</dbReference>
<sequence>MRASRGGDRGALRLGAARRHPKLAGEFAESAFLSAAMERGLSVSRPFGESAAYDAVVDNRALRREGAQSCLWRIQVRSVSGAAPYRVTTFHGSCKRPITRHDADFLAVFIVPLRTWYIIPVRRFAPAMGLWLFPHVIASRGRYERYRESWRLLF</sequence>
<dbReference type="Gene3D" id="3.40.1350.10">
    <property type="match status" value="1"/>
</dbReference>
<protein>
    <recommendedName>
        <fullName evidence="1">PD(D/E)XK endonuclease domain-containing protein</fullName>
    </recommendedName>
</protein>
<feature type="domain" description="PD(D/E)XK endonuclease" evidence="1">
    <location>
        <begin position="20"/>
        <end position="125"/>
    </location>
</feature>
<proteinExistence type="predicted"/>
<dbReference type="AlphaFoldDB" id="A0A932EP99"/>
<evidence type="ECO:0000313" key="3">
    <source>
        <dbReference type="Proteomes" id="UP000779809"/>
    </source>
</evidence>
<organism evidence="2 3">
    <name type="scientific">Candidatus Korobacter versatilis</name>
    <dbReference type="NCBI Taxonomy" id="658062"/>
    <lineage>
        <taxon>Bacteria</taxon>
        <taxon>Pseudomonadati</taxon>
        <taxon>Acidobacteriota</taxon>
        <taxon>Terriglobia</taxon>
        <taxon>Terriglobales</taxon>
        <taxon>Candidatus Korobacteraceae</taxon>
        <taxon>Candidatus Korobacter</taxon>
    </lineage>
</organism>
<gene>
    <name evidence="2" type="ORF">HYX28_05305</name>
</gene>
<dbReference type="GO" id="GO:0003676">
    <property type="term" value="F:nucleic acid binding"/>
    <property type="evidence" value="ECO:0007669"/>
    <property type="project" value="InterPro"/>
</dbReference>
<evidence type="ECO:0000259" key="1">
    <source>
        <dbReference type="Pfam" id="PF11645"/>
    </source>
</evidence>